<dbReference type="CDD" id="cd12148">
    <property type="entry name" value="fungal_TF_MHR"/>
    <property type="match status" value="1"/>
</dbReference>
<reference evidence="3 4" key="2">
    <citation type="journal article" date="2017" name="Sci. Rep.">
        <title>A mobile pathogenicity chromosome in Fusarium oxysporum for infection of multiple cucurbit species.</title>
        <authorList>
            <person name="van Dam P."/>
            <person name="Fokkens L."/>
            <person name="Ayukawa Y."/>
            <person name="van der Gragt M."/>
            <person name="Ter Horst A."/>
            <person name="Brankovics B."/>
            <person name="Houterman P.M."/>
            <person name="Arie T."/>
            <person name="Rep M."/>
        </authorList>
    </citation>
    <scope>NUCLEOTIDE SEQUENCE [LARGE SCALE GENOMIC DNA]</scope>
    <source>
        <strain evidence="3 4">Forc016</strain>
    </source>
</reference>
<dbReference type="CDD" id="cd00067">
    <property type="entry name" value="GAL4"/>
    <property type="match status" value="1"/>
</dbReference>
<dbReference type="AlphaFoldDB" id="A0A2H3FMZ2"/>
<evidence type="ECO:0000313" key="3">
    <source>
        <dbReference type="EMBL" id="PCD20206.1"/>
    </source>
</evidence>
<organism evidence="3 4">
    <name type="scientific">Fusarium oxysporum f. sp. radicis-cucumerinum</name>
    <dbReference type="NCBI Taxonomy" id="327505"/>
    <lineage>
        <taxon>Eukaryota</taxon>
        <taxon>Fungi</taxon>
        <taxon>Dikarya</taxon>
        <taxon>Ascomycota</taxon>
        <taxon>Pezizomycotina</taxon>
        <taxon>Sordariomycetes</taxon>
        <taxon>Hypocreomycetidae</taxon>
        <taxon>Hypocreales</taxon>
        <taxon>Nectriaceae</taxon>
        <taxon>Fusarium</taxon>
        <taxon>Fusarium oxysporum species complex</taxon>
    </lineage>
</organism>
<sequence>MATRMGLLGVDPAVAASKAQEITPALQNATSSAAWSTFNWIVLMSLFYQQPGLAYPEYPPVLPIPGYVWLGAPNESANSVRQPLQSAYMGDTFPALCQFWRIIHEVTLRYYHDQPNPRGRLSDHVRLGFAEYKYRELIAWAETLPSSMMRSEQSPHHVLTFQTASIWFHCAILDILRPFTATARSAPTSLPFKTFSCKNSSPDTAYKASVNQLKRLIIVYRKNYTAPSYTMLWHTALIRVANAILTDAKDPEWHFYLSFWIQCYENLRRSYHFAEAIGRSLLSMTLQRRDLSVDEARHMMQQFENRLNSSSEDIRATFMAELNLSMMDPEEATVESLANKFEDIALFREFTSREDSVADGTVDLDETYAWGITMKVASRPGARCDGRRPSCSTCIVAGRECRYAAHPHELQLAAIKRKYDELQERMIDHEKLYDTLSARQPEEVEEILRRIQAGGDVKSVTEEIQEGDLLLELTSSPAFIPQQLPARNVLSHQAVPYGPLAGDPQAQLPLREGPICFGQRRITSPYDHAEHIFEETWRETQYRYAEDRGFIDLPGYTLPVSRWTTVSNDDKLLSHLLMLFWTWDATCSRVIDRTIFEEDLKSLDPSSPSSSPPDMLLFCSPFLANALLAVSYLYTKNQATFHVPGDPNSRGKAFAIEAARLLALEDTSPSLPVAQGLALMYVYEGALGGGGTALSYHSRMQARYLTLRLDSVPRSADAAIAGVRQRREAHALSWISWGFYIWDWKPMHGLCRRLVIRKPMRPKTWHDEATSPLCNKDNPGYWWFPYPVSVVPQNALKREIFDAECNLAEITEQILDLIPFEEGWPPRRNPHRALELYTKLTRWKLSLPERLKVENAVLPSAILLHLNVELLIISVLRPFDGLTKEEFGPFDPVTISYAHASNAMWVVWHFRALYTLRNEHWMIQAASICAFRVLSDIETSTIQLETFAKACRALIELGESFPVAKEVMLAIKLSHKPALTTISQRSDDDV</sequence>
<evidence type="ECO:0008006" key="5">
    <source>
        <dbReference type="Google" id="ProtNLM"/>
    </source>
</evidence>
<dbReference type="InterPro" id="IPR053187">
    <property type="entry name" value="Notoamide_regulator"/>
</dbReference>
<dbReference type="PANTHER" id="PTHR47256">
    <property type="entry name" value="ZN(II)2CYS6 TRANSCRIPTION FACTOR (EUROFUNG)-RELATED"/>
    <property type="match status" value="1"/>
</dbReference>
<keyword evidence="2" id="KW-0175">Coiled coil</keyword>
<dbReference type="Gene3D" id="4.10.240.10">
    <property type="entry name" value="Zn(2)-C6 fungal-type DNA-binding domain"/>
    <property type="match status" value="1"/>
</dbReference>
<evidence type="ECO:0000313" key="4">
    <source>
        <dbReference type="Proteomes" id="UP000219602"/>
    </source>
</evidence>
<reference evidence="3 4" key="1">
    <citation type="journal article" date="2016" name="Environ. Microbiol.">
        <title>Effector profiles distinguish formae speciales of Fusarium oxysporum.</title>
        <authorList>
            <person name="van Dam P."/>
            <person name="Fokkens L."/>
            <person name="Schmidt S.M."/>
            <person name="Linmans J.H."/>
            <person name="Kistler H.C."/>
            <person name="Ma L.J."/>
            <person name="Rep M."/>
        </authorList>
    </citation>
    <scope>NUCLEOTIDE SEQUENCE [LARGE SCALE GENOMIC DNA]</scope>
    <source>
        <strain evidence="3 4">Forc016</strain>
    </source>
</reference>
<accession>A0A2H3FMZ2</accession>
<dbReference type="GO" id="GO:0000981">
    <property type="term" value="F:DNA-binding transcription factor activity, RNA polymerase II-specific"/>
    <property type="evidence" value="ECO:0007669"/>
    <property type="project" value="InterPro"/>
</dbReference>
<protein>
    <recommendedName>
        <fullName evidence="5">Transcription factor domain-containing protein</fullName>
    </recommendedName>
</protein>
<dbReference type="EMBL" id="MABQ02000018">
    <property type="protein sequence ID" value="PCD20206.1"/>
    <property type="molecule type" value="Genomic_DNA"/>
</dbReference>
<dbReference type="InterPro" id="IPR036864">
    <property type="entry name" value="Zn2-C6_fun-type_DNA-bd_sf"/>
</dbReference>
<dbReference type="STRING" id="327505.A0A2H3FMZ2"/>
<dbReference type="PANTHER" id="PTHR47256:SF1">
    <property type="entry name" value="ZN(II)2CYS6 TRANSCRIPTION FACTOR (EUROFUNG)"/>
    <property type="match status" value="1"/>
</dbReference>
<dbReference type="Proteomes" id="UP000219602">
    <property type="component" value="Unassembled WGS sequence"/>
</dbReference>
<evidence type="ECO:0000256" key="2">
    <source>
        <dbReference type="SAM" id="Coils"/>
    </source>
</evidence>
<proteinExistence type="predicted"/>
<keyword evidence="1" id="KW-0539">Nucleus</keyword>
<dbReference type="GO" id="GO:0008270">
    <property type="term" value="F:zinc ion binding"/>
    <property type="evidence" value="ECO:0007669"/>
    <property type="project" value="InterPro"/>
</dbReference>
<evidence type="ECO:0000256" key="1">
    <source>
        <dbReference type="ARBA" id="ARBA00023242"/>
    </source>
</evidence>
<dbReference type="InterPro" id="IPR001138">
    <property type="entry name" value="Zn2Cys6_DnaBD"/>
</dbReference>
<feature type="coiled-coil region" evidence="2">
    <location>
        <begin position="412"/>
        <end position="439"/>
    </location>
</feature>
<gene>
    <name evidence="3" type="ORF">AU210_016235</name>
</gene>
<name>A0A2H3FMZ2_FUSOX</name>
<comment type="caution">
    <text evidence="3">The sequence shown here is derived from an EMBL/GenBank/DDBJ whole genome shotgun (WGS) entry which is preliminary data.</text>
</comment>